<sequence length="132" mass="14136">MDELPEWPAGTVAVLSTGAGEPHAIPVSTAVRRGPRELVLALALRRESLARLRDDPRCAVTVLAAGDLAFTAVGVAVVEDEGPRVAVVRVDVSRIQDHGNATFVIDDGVQWRWTDDDAARNDAEVRARLSSS</sequence>
<name>A0A9X3N023_9ACTN</name>
<gene>
    <name evidence="1" type="ORF">OM076_38430</name>
</gene>
<dbReference type="RefSeq" id="WP_270045464.1">
    <property type="nucleotide sequence ID" value="NZ_JAPDOD010000060.1"/>
</dbReference>
<organism evidence="1 2">
    <name type="scientific">Solirubrobacter ginsenosidimutans</name>
    <dbReference type="NCBI Taxonomy" id="490573"/>
    <lineage>
        <taxon>Bacteria</taxon>
        <taxon>Bacillati</taxon>
        <taxon>Actinomycetota</taxon>
        <taxon>Thermoleophilia</taxon>
        <taxon>Solirubrobacterales</taxon>
        <taxon>Solirubrobacteraceae</taxon>
        <taxon>Solirubrobacter</taxon>
    </lineage>
</organism>
<dbReference type="Gene3D" id="2.30.110.10">
    <property type="entry name" value="Electron Transport, Fmn-binding Protein, Chain A"/>
    <property type="match status" value="1"/>
</dbReference>
<evidence type="ECO:0000313" key="1">
    <source>
        <dbReference type="EMBL" id="MDA0166206.1"/>
    </source>
</evidence>
<reference evidence="1" key="1">
    <citation type="submission" date="2022-10" db="EMBL/GenBank/DDBJ databases">
        <title>The WGS of Solirubrobacter ginsenosidimutans DSM 21036.</title>
        <authorList>
            <person name="Jiang Z."/>
        </authorList>
    </citation>
    <scope>NUCLEOTIDE SEQUENCE</scope>
    <source>
        <strain evidence="1">DSM 21036</strain>
    </source>
</reference>
<dbReference type="InterPro" id="IPR012349">
    <property type="entry name" value="Split_barrel_FMN-bd"/>
</dbReference>
<keyword evidence="2" id="KW-1185">Reference proteome</keyword>
<proteinExistence type="predicted"/>
<accession>A0A9X3N023</accession>
<protein>
    <submittedName>
        <fullName evidence="1">Uncharacterized protein</fullName>
    </submittedName>
</protein>
<dbReference type="EMBL" id="JAPDOD010000060">
    <property type="protein sequence ID" value="MDA0166206.1"/>
    <property type="molecule type" value="Genomic_DNA"/>
</dbReference>
<evidence type="ECO:0000313" key="2">
    <source>
        <dbReference type="Proteomes" id="UP001149140"/>
    </source>
</evidence>
<dbReference type="SUPFAM" id="SSF50475">
    <property type="entry name" value="FMN-binding split barrel"/>
    <property type="match status" value="1"/>
</dbReference>
<comment type="caution">
    <text evidence="1">The sequence shown here is derived from an EMBL/GenBank/DDBJ whole genome shotgun (WGS) entry which is preliminary data.</text>
</comment>
<dbReference type="AlphaFoldDB" id="A0A9X3N023"/>
<dbReference type="Proteomes" id="UP001149140">
    <property type="component" value="Unassembled WGS sequence"/>
</dbReference>